<dbReference type="GO" id="GO:0007165">
    <property type="term" value="P:signal transduction"/>
    <property type="evidence" value="ECO:0007669"/>
    <property type="project" value="InterPro"/>
</dbReference>
<dbReference type="InterPro" id="IPR018451">
    <property type="entry name" value="NAF/FISL_domain"/>
</dbReference>
<dbReference type="InterPro" id="IPR008271">
    <property type="entry name" value="Ser/Thr_kinase_AS"/>
</dbReference>
<dbReference type="InterPro" id="IPR000719">
    <property type="entry name" value="Prot_kinase_dom"/>
</dbReference>
<comment type="caution">
    <text evidence="17">The sequence shown here is derived from an EMBL/GenBank/DDBJ whole genome shotgun (WGS) entry which is preliminary data.</text>
</comment>
<evidence type="ECO:0000259" key="15">
    <source>
        <dbReference type="PROSITE" id="PS50011"/>
    </source>
</evidence>
<feature type="domain" description="NAF" evidence="16">
    <location>
        <begin position="322"/>
        <end position="346"/>
    </location>
</feature>
<evidence type="ECO:0000256" key="2">
    <source>
        <dbReference type="ARBA" id="ARBA00006234"/>
    </source>
</evidence>
<evidence type="ECO:0000256" key="9">
    <source>
        <dbReference type="ARBA" id="ARBA00047899"/>
    </source>
</evidence>
<evidence type="ECO:0000256" key="5">
    <source>
        <dbReference type="ARBA" id="ARBA00022679"/>
    </source>
</evidence>
<comment type="catalytic activity">
    <reaction evidence="10">
        <text>L-seryl-[protein] + ATP = O-phospho-L-seryl-[protein] + ADP + H(+)</text>
        <dbReference type="Rhea" id="RHEA:17989"/>
        <dbReference type="Rhea" id="RHEA-COMP:9863"/>
        <dbReference type="Rhea" id="RHEA-COMP:11604"/>
        <dbReference type="ChEBI" id="CHEBI:15378"/>
        <dbReference type="ChEBI" id="CHEBI:29999"/>
        <dbReference type="ChEBI" id="CHEBI:30616"/>
        <dbReference type="ChEBI" id="CHEBI:83421"/>
        <dbReference type="ChEBI" id="CHEBI:456216"/>
        <dbReference type="EC" id="2.7.11.1"/>
    </reaction>
</comment>
<evidence type="ECO:0000256" key="10">
    <source>
        <dbReference type="ARBA" id="ARBA00048679"/>
    </source>
</evidence>
<dbReference type="EC" id="2.7.11.1" evidence="3"/>
<dbReference type="GO" id="GO:0004674">
    <property type="term" value="F:protein serine/threonine kinase activity"/>
    <property type="evidence" value="ECO:0007669"/>
    <property type="project" value="UniProtKB-KW"/>
</dbReference>
<dbReference type="Gene3D" id="3.30.200.20">
    <property type="entry name" value="Phosphorylase Kinase, domain 1"/>
    <property type="match status" value="1"/>
</dbReference>
<evidence type="ECO:0000256" key="6">
    <source>
        <dbReference type="ARBA" id="ARBA00022741"/>
    </source>
</evidence>
<dbReference type="AlphaFoldDB" id="A0AAW1JBV8"/>
<comment type="cofactor">
    <cofactor evidence="1">
        <name>Mn(2+)</name>
        <dbReference type="ChEBI" id="CHEBI:29035"/>
    </cofactor>
</comment>
<evidence type="ECO:0000256" key="1">
    <source>
        <dbReference type="ARBA" id="ARBA00001936"/>
    </source>
</evidence>
<evidence type="ECO:0000256" key="14">
    <source>
        <dbReference type="SAM" id="MobiDB-lite"/>
    </source>
</evidence>
<dbReference type="SMART" id="SM00220">
    <property type="entry name" value="S_TKc"/>
    <property type="match status" value="1"/>
</dbReference>
<dbReference type="PROSITE" id="PS00107">
    <property type="entry name" value="PROTEIN_KINASE_ATP"/>
    <property type="match status" value="1"/>
</dbReference>
<dbReference type="Pfam" id="PF00069">
    <property type="entry name" value="Pkinase"/>
    <property type="match status" value="1"/>
</dbReference>
<dbReference type="Pfam" id="PF03822">
    <property type="entry name" value="NAF"/>
    <property type="match status" value="1"/>
</dbReference>
<dbReference type="FunFam" id="3.30.200.20:FF:000003">
    <property type="entry name" value="Non-specific serine/threonine protein kinase"/>
    <property type="match status" value="1"/>
</dbReference>
<keyword evidence="7" id="KW-0418">Kinase</keyword>
<comment type="function">
    <text evidence="11">CIPK serine-threonine protein kinases interact with CBL proteins. Binding of a CBL protein to the regulatory NAF domain of CIPK protein lead to the activation of the kinase in a calcium-dependent manner.</text>
</comment>
<keyword evidence="5" id="KW-0808">Transferase</keyword>
<evidence type="ECO:0000256" key="7">
    <source>
        <dbReference type="ARBA" id="ARBA00022777"/>
    </source>
</evidence>
<dbReference type="PANTHER" id="PTHR43895">
    <property type="entry name" value="CALCIUM/CALMODULIN-DEPENDENT PROTEIN KINASE KINASE-RELATED"/>
    <property type="match status" value="1"/>
</dbReference>
<evidence type="ECO:0000256" key="3">
    <source>
        <dbReference type="ARBA" id="ARBA00012513"/>
    </source>
</evidence>
<proteinExistence type="inferred from homology"/>
<sequence length="385" mass="42183">MSTSSSSSSTSVDKIVMGRYQLGRLLGCGHFAKVFYARSLETNNSVAIKIIDKLLTHPSVYPKIISEIAAMRKLDHPNILHIHEVMATKNKIYLVMELAKGGDLAGKLARRPDHRFPEPLARRFFHQLVSAMEYCHRNGVFHRDIKPQNILLDSEEMIKVSDFGLAAVIETSAAGSLLQTACGTPAFAAPEIVGRGRARPGYDGAKADAWSCGAMLFVMLTGYLPFDDGNVVVMYRKMQKKEYRFPSWVSKPARGLITRLLDPNPETRMSVEEAAGHGWIKNQGMFPKSISHGDLASLAKSAAESEASDSADKKTKRGMMRERTPSMNAFEIISMSSGLDLSGLFEGTASKVKSERGVSSKMGVETVVEEGEGSDEVEGSDRGWC</sequence>
<dbReference type="PROSITE" id="PS50816">
    <property type="entry name" value="NAF"/>
    <property type="match status" value="1"/>
</dbReference>
<dbReference type="EMBL" id="JBDFQZ010000008">
    <property type="protein sequence ID" value="KAK9699521.1"/>
    <property type="molecule type" value="Genomic_DNA"/>
</dbReference>
<accession>A0AAW1JBV8</accession>
<dbReference type="CDD" id="cd14003">
    <property type="entry name" value="STKc_AMPK-like"/>
    <property type="match status" value="1"/>
</dbReference>
<dbReference type="Gene3D" id="3.30.310.80">
    <property type="entry name" value="Kinase associated domain 1, KA1"/>
    <property type="match status" value="1"/>
</dbReference>
<dbReference type="GO" id="GO:0005524">
    <property type="term" value="F:ATP binding"/>
    <property type="evidence" value="ECO:0007669"/>
    <property type="project" value="UniProtKB-UniRule"/>
</dbReference>
<protein>
    <recommendedName>
        <fullName evidence="3">non-specific serine/threonine protein kinase</fullName>
        <ecNumber evidence="3">2.7.11.1</ecNumber>
    </recommendedName>
</protein>
<keyword evidence="4 13" id="KW-0723">Serine/threonine-protein kinase</keyword>
<keyword evidence="8 12" id="KW-0067">ATP-binding</keyword>
<gene>
    <name evidence="17" type="ORF">RND81_08G178800</name>
</gene>
<feature type="binding site" evidence="12">
    <location>
        <position position="49"/>
    </location>
    <ligand>
        <name>ATP</name>
        <dbReference type="ChEBI" id="CHEBI:30616"/>
    </ligand>
</feature>
<feature type="region of interest" description="Disordered" evidence="14">
    <location>
        <begin position="355"/>
        <end position="385"/>
    </location>
</feature>
<feature type="compositionally biased region" description="Acidic residues" evidence="14">
    <location>
        <begin position="367"/>
        <end position="378"/>
    </location>
</feature>
<evidence type="ECO:0000313" key="18">
    <source>
        <dbReference type="Proteomes" id="UP001443914"/>
    </source>
</evidence>
<comment type="catalytic activity">
    <reaction evidence="9">
        <text>L-threonyl-[protein] + ATP = O-phospho-L-threonyl-[protein] + ADP + H(+)</text>
        <dbReference type="Rhea" id="RHEA:46608"/>
        <dbReference type="Rhea" id="RHEA-COMP:11060"/>
        <dbReference type="Rhea" id="RHEA-COMP:11605"/>
        <dbReference type="ChEBI" id="CHEBI:15378"/>
        <dbReference type="ChEBI" id="CHEBI:30013"/>
        <dbReference type="ChEBI" id="CHEBI:30616"/>
        <dbReference type="ChEBI" id="CHEBI:61977"/>
        <dbReference type="ChEBI" id="CHEBI:456216"/>
        <dbReference type="EC" id="2.7.11.1"/>
    </reaction>
</comment>
<dbReference type="Proteomes" id="UP001443914">
    <property type="component" value="Unassembled WGS sequence"/>
</dbReference>
<evidence type="ECO:0000256" key="12">
    <source>
        <dbReference type="PROSITE-ProRule" id="PRU10141"/>
    </source>
</evidence>
<feature type="region of interest" description="Disordered" evidence="14">
    <location>
        <begin position="301"/>
        <end position="321"/>
    </location>
</feature>
<evidence type="ECO:0000256" key="13">
    <source>
        <dbReference type="RuleBase" id="RU000304"/>
    </source>
</evidence>
<dbReference type="FunFam" id="1.10.510.10:FF:000571">
    <property type="entry name" value="Maternal embryonic leucine zipper kinase"/>
    <property type="match status" value="1"/>
</dbReference>
<dbReference type="SUPFAM" id="SSF56112">
    <property type="entry name" value="Protein kinase-like (PK-like)"/>
    <property type="match status" value="1"/>
</dbReference>
<comment type="similarity">
    <text evidence="2">Belongs to the protein kinase superfamily. CAMK Ser/Thr protein kinase family. SNF1 subfamily.</text>
</comment>
<dbReference type="InterPro" id="IPR017441">
    <property type="entry name" value="Protein_kinase_ATP_BS"/>
</dbReference>
<evidence type="ECO:0000256" key="4">
    <source>
        <dbReference type="ARBA" id="ARBA00022527"/>
    </source>
</evidence>
<keyword evidence="6 12" id="KW-0547">Nucleotide-binding</keyword>
<dbReference type="Gene3D" id="1.10.510.10">
    <property type="entry name" value="Transferase(Phosphotransferase) domain 1"/>
    <property type="match status" value="1"/>
</dbReference>
<dbReference type="PROSITE" id="PS50011">
    <property type="entry name" value="PROTEIN_KINASE_DOM"/>
    <property type="match status" value="1"/>
</dbReference>
<organism evidence="17 18">
    <name type="scientific">Saponaria officinalis</name>
    <name type="common">Common soapwort</name>
    <name type="synonym">Lychnis saponaria</name>
    <dbReference type="NCBI Taxonomy" id="3572"/>
    <lineage>
        <taxon>Eukaryota</taxon>
        <taxon>Viridiplantae</taxon>
        <taxon>Streptophyta</taxon>
        <taxon>Embryophyta</taxon>
        <taxon>Tracheophyta</taxon>
        <taxon>Spermatophyta</taxon>
        <taxon>Magnoliopsida</taxon>
        <taxon>eudicotyledons</taxon>
        <taxon>Gunneridae</taxon>
        <taxon>Pentapetalae</taxon>
        <taxon>Caryophyllales</taxon>
        <taxon>Caryophyllaceae</taxon>
        <taxon>Caryophylleae</taxon>
        <taxon>Saponaria</taxon>
    </lineage>
</organism>
<evidence type="ECO:0000256" key="8">
    <source>
        <dbReference type="ARBA" id="ARBA00022840"/>
    </source>
</evidence>
<dbReference type="InterPro" id="IPR011009">
    <property type="entry name" value="Kinase-like_dom_sf"/>
</dbReference>
<dbReference type="PROSITE" id="PS00108">
    <property type="entry name" value="PROTEIN_KINASE_ST"/>
    <property type="match status" value="1"/>
</dbReference>
<keyword evidence="18" id="KW-1185">Reference proteome</keyword>
<evidence type="ECO:0000256" key="11">
    <source>
        <dbReference type="ARBA" id="ARBA00058225"/>
    </source>
</evidence>
<feature type="domain" description="Protein kinase" evidence="15">
    <location>
        <begin position="20"/>
        <end position="280"/>
    </location>
</feature>
<reference evidence="17" key="1">
    <citation type="submission" date="2024-03" db="EMBL/GenBank/DDBJ databases">
        <title>WGS assembly of Saponaria officinalis var. Norfolk2.</title>
        <authorList>
            <person name="Jenkins J."/>
            <person name="Shu S."/>
            <person name="Grimwood J."/>
            <person name="Barry K."/>
            <person name="Goodstein D."/>
            <person name="Schmutz J."/>
            <person name="Leebens-Mack J."/>
            <person name="Osbourn A."/>
        </authorList>
    </citation>
    <scope>NUCLEOTIDE SEQUENCE [LARGE SCALE GENOMIC DNA]</scope>
    <source>
        <strain evidence="17">JIC</strain>
    </source>
</reference>
<dbReference type="PANTHER" id="PTHR43895:SF33">
    <property type="entry name" value="PROTEIN KINASE DOMAIN-CONTAINING PROTEIN"/>
    <property type="match status" value="1"/>
</dbReference>
<evidence type="ECO:0000313" key="17">
    <source>
        <dbReference type="EMBL" id="KAK9699521.1"/>
    </source>
</evidence>
<evidence type="ECO:0000259" key="16">
    <source>
        <dbReference type="PROSITE" id="PS50816"/>
    </source>
</evidence>
<name>A0AAW1JBV8_SAPOF</name>
<dbReference type="InterPro" id="IPR004041">
    <property type="entry name" value="NAF_dom"/>
</dbReference>